<feature type="region of interest" description="Disordered" evidence="1">
    <location>
        <begin position="61"/>
        <end position="86"/>
    </location>
</feature>
<evidence type="ECO:0000256" key="1">
    <source>
        <dbReference type="SAM" id="MobiDB-lite"/>
    </source>
</evidence>
<gene>
    <name evidence="2" type="ORF">Goklo_028930</name>
</gene>
<dbReference type="EMBL" id="JABFAB010000003">
    <property type="protein sequence ID" value="MBA0644815.1"/>
    <property type="molecule type" value="Genomic_DNA"/>
</dbReference>
<evidence type="ECO:0000313" key="3">
    <source>
        <dbReference type="Proteomes" id="UP000593573"/>
    </source>
</evidence>
<evidence type="ECO:0000313" key="2">
    <source>
        <dbReference type="EMBL" id="MBA0644815.1"/>
    </source>
</evidence>
<comment type="caution">
    <text evidence="2">The sequence shown here is derived from an EMBL/GenBank/DDBJ whole genome shotgun (WGS) entry which is preliminary data.</text>
</comment>
<keyword evidence="3" id="KW-1185">Reference proteome</keyword>
<accession>A0A7J8U344</accession>
<dbReference type="AlphaFoldDB" id="A0A7J8U344"/>
<reference evidence="2 3" key="1">
    <citation type="journal article" date="2019" name="Genome Biol. Evol.">
        <title>Insights into the evolution of the New World diploid cottons (Gossypium, subgenus Houzingenia) based on genome sequencing.</title>
        <authorList>
            <person name="Grover C.E."/>
            <person name="Arick M.A. 2nd"/>
            <person name="Thrash A."/>
            <person name="Conover J.L."/>
            <person name="Sanders W.S."/>
            <person name="Peterson D.G."/>
            <person name="Frelichowski J.E."/>
            <person name="Scheffler J.A."/>
            <person name="Scheffler B.E."/>
            <person name="Wendel J.F."/>
        </authorList>
    </citation>
    <scope>NUCLEOTIDE SEQUENCE [LARGE SCALE GENOMIC DNA]</scope>
    <source>
        <strain evidence="2">57</strain>
        <tissue evidence="2">Leaf</tissue>
    </source>
</reference>
<name>A0A7J8U344_9ROSI</name>
<sequence length="176" mass="20095">MKGKKRNRGWTRGNVVPNPSQGDSDTRASIIRAQHNRVGRSVEKRLANDRNISVFSLGSHVTRREQQLPRPYQRRRRNSETLDSTSSRPRRRCLCHLIAPGLDLKGFSFLFKTWNKCASGQIATFSGCFHSKKYLTGGLSSMEIFSWFHLSIALSAQSLFKTQSGKRNASFFRDRC</sequence>
<organism evidence="2 3">
    <name type="scientific">Gossypium klotzschianum</name>
    <dbReference type="NCBI Taxonomy" id="34286"/>
    <lineage>
        <taxon>Eukaryota</taxon>
        <taxon>Viridiplantae</taxon>
        <taxon>Streptophyta</taxon>
        <taxon>Embryophyta</taxon>
        <taxon>Tracheophyta</taxon>
        <taxon>Spermatophyta</taxon>
        <taxon>Magnoliopsida</taxon>
        <taxon>eudicotyledons</taxon>
        <taxon>Gunneridae</taxon>
        <taxon>Pentapetalae</taxon>
        <taxon>rosids</taxon>
        <taxon>malvids</taxon>
        <taxon>Malvales</taxon>
        <taxon>Malvaceae</taxon>
        <taxon>Malvoideae</taxon>
        <taxon>Gossypium</taxon>
    </lineage>
</organism>
<feature type="region of interest" description="Disordered" evidence="1">
    <location>
        <begin position="1"/>
        <end position="26"/>
    </location>
</feature>
<dbReference type="OrthoDB" id="935925at2759"/>
<protein>
    <submittedName>
        <fullName evidence="2">Uncharacterized protein</fullName>
    </submittedName>
</protein>
<dbReference type="Proteomes" id="UP000593573">
    <property type="component" value="Unassembled WGS sequence"/>
</dbReference>
<proteinExistence type="predicted"/>